<reference evidence="2 3" key="1">
    <citation type="submission" date="2022-05" db="EMBL/GenBank/DDBJ databases">
        <title>Genome Sequencing of Bee-Associated Microbes.</title>
        <authorList>
            <person name="Dunlap C."/>
        </authorList>
    </citation>
    <scope>NUCLEOTIDE SEQUENCE [LARGE SCALE GENOMIC DNA]</scope>
    <source>
        <strain evidence="2 3">NRRL B-04010</strain>
    </source>
</reference>
<name>A0ABT4H1V3_PAEAL</name>
<gene>
    <name evidence="2" type="ORF">M5X12_19700</name>
</gene>
<accession>A0ABT4H1V3</accession>
<comment type="caution">
    <text evidence="2">The sequence shown here is derived from an EMBL/GenBank/DDBJ whole genome shotgun (WGS) entry which is preliminary data.</text>
</comment>
<dbReference type="RefSeq" id="WP_005550455.1">
    <property type="nucleotide sequence ID" value="NZ_JAKOBS010000073.1"/>
</dbReference>
<dbReference type="InterPro" id="IPR052573">
    <property type="entry name" value="DnaJ_C_subfamily_28"/>
</dbReference>
<proteinExistence type="predicted"/>
<dbReference type="Pfam" id="PF09350">
    <property type="entry name" value="DJC28_CD"/>
    <property type="match status" value="1"/>
</dbReference>
<dbReference type="PANTHER" id="PTHR39158">
    <property type="entry name" value="OS08G0560600 PROTEIN"/>
    <property type="match status" value="1"/>
</dbReference>
<evidence type="ECO:0000259" key="1">
    <source>
        <dbReference type="Pfam" id="PF09350"/>
    </source>
</evidence>
<evidence type="ECO:0000313" key="3">
    <source>
        <dbReference type="Proteomes" id="UP001527181"/>
    </source>
</evidence>
<organism evidence="2 3">
    <name type="scientific">Paenibacillus alvei</name>
    <name type="common">Bacillus alvei</name>
    <dbReference type="NCBI Taxonomy" id="44250"/>
    <lineage>
        <taxon>Bacteria</taxon>
        <taxon>Bacillati</taxon>
        <taxon>Bacillota</taxon>
        <taxon>Bacilli</taxon>
        <taxon>Bacillales</taxon>
        <taxon>Paenibacillaceae</taxon>
        <taxon>Paenibacillus</taxon>
    </lineage>
</organism>
<evidence type="ECO:0000313" key="2">
    <source>
        <dbReference type="EMBL" id="MCY9762763.1"/>
    </source>
</evidence>
<dbReference type="Proteomes" id="UP001527181">
    <property type="component" value="Unassembled WGS sequence"/>
</dbReference>
<dbReference type="PANTHER" id="PTHR39158:SF1">
    <property type="entry name" value="DNAJ HOMOLOG SUBFAMILY C MEMBER 28"/>
    <property type="match status" value="1"/>
</dbReference>
<sequence>MDIIGWMAEQKIQEAMKEGAFDQLPGKGRPLDLKDLTHVPEELRPAYLMMQNAGLLPEPIYLGREIVRLEELLAACDPEDKQRIGDTRKQLNERKLRLQMMMEERGWTVVPAFAQYESQIVSKVTGVTKSPDEK</sequence>
<dbReference type="GeneID" id="94491381"/>
<feature type="domain" description="DnaJ homologue subfamily C member 28 conserved" evidence="1">
    <location>
        <begin position="7"/>
        <end position="74"/>
    </location>
</feature>
<keyword evidence="3" id="KW-1185">Reference proteome</keyword>
<dbReference type="InterPro" id="IPR018961">
    <property type="entry name" value="DnaJ_homolog_subfam-C_membr-28"/>
</dbReference>
<dbReference type="EMBL" id="JAMDNP010000043">
    <property type="protein sequence ID" value="MCY9762763.1"/>
    <property type="molecule type" value="Genomic_DNA"/>
</dbReference>
<protein>
    <submittedName>
        <fullName evidence="2">DUF1992 domain-containing protein</fullName>
    </submittedName>
</protein>